<gene>
    <name evidence="4 5" type="primary">LOC106470096</name>
</gene>
<organism evidence="3 4">
    <name type="scientific">Limulus polyphemus</name>
    <name type="common">Atlantic horseshoe crab</name>
    <dbReference type="NCBI Taxonomy" id="6850"/>
    <lineage>
        <taxon>Eukaryota</taxon>
        <taxon>Metazoa</taxon>
        <taxon>Ecdysozoa</taxon>
        <taxon>Arthropoda</taxon>
        <taxon>Chelicerata</taxon>
        <taxon>Merostomata</taxon>
        <taxon>Xiphosura</taxon>
        <taxon>Limulidae</taxon>
        <taxon>Limulus</taxon>
    </lineage>
</organism>
<reference evidence="4 5" key="1">
    <citation type="submission" date="2025-05" db="UniProtKB">
        <authorList>
            <consortium name="RefSeq"/>
        </authorList>
    </citation>
    <scope>IDENTIFICATION</scope>
    <source>
        <tissue evidence="4 5">Muscle</tissue>
    </source>
</reference>
<evidence type="ECO:0000313" key="3">
    <source>
        <dbReference type="Proteomes" id="UP000694941"/>
    </source>
</evidence>
<name>A0ABM1BPD0_LIMPO</name>
<dbReference type="RefSeq" id="XP_022254370.1">
    <property type="nucleotide sequence ID" value="XM_022398662.1"/>
</dbReference>
<dbReference type="InterPro" id="IPR051557">
    <property type="entry name" value="NipSnap_domain"/>
</dbReference>
<keyword evidence="3" id="KW-1185">Reference proteome</keyword>
<dbReference type="PANTHER" id="PTHR21017:SF17">
    <property type="entry name" value="PROTEIN NIPSNAP"/>
    <property type="match status" value="1"/>
</dbReference>
<evidence type="ECO:0000259" key="2">
    <source>
        <dbReference type="Pfam" id="PF07978"/>
    </source>
</evidence>
<accession>A0ABM1BPD0</accession>
<dbReference type="PANTHER" id="PTHR21017">
    <property type="entry name" value="NIPSNAP-RELATED"/>
    <property type="match status" value="1"/>
</dbReference>
<protein>
    <submittedName>
        <fullName evidence="4 5">Protein NipSnap-like</fullName>
    </submittedName>
</protein>
<comment type="similarity">
    <text evidence="1">Belongs to the NipSnap family.</text>
</comment>
<dbReference type="RefSeq" id="XP_013786077.1">
    <property type="nucleotide sequence ID" value="XM_013930623.2"/>
</dbReference>
<dbReference type="SUPFAM" id="SSF54909">
    <property type="entry name" value="Dimeric alpha+beta barrel"/>
    <property type="match status" value="2"/>
</dbReference>
<proteinExistence type="inferred from homology"/>
<feature type="domain" description="NIPSNAP" evidence="2">
    <location>
        <begin position="70"/>
        <end position="168"/>
    </location>
</feature>
<dbReference type="Proteomes" id="UP000694941">
    <property type="component" value="Unplaced"/>
</dbReference>
<feature type="domain" description="NIPSNAP" evidence="2">
    <location>
        <begin position="181"/>
        <end position="277"/>
    </location>
</feature>
<sequence length="279" mass="32794">MASAATSSMKLNLKGFKSIPRFCSLISRSISISQSNEANEGWWNKFLHVRTIDPGKDSHSRLLSDSDLVYELQIHDIKPCSTELYLKGYEHWVHNVQEKIKDTSLVGSWKVLVGDQDQLVHIWRYNDYTAANRAMEMYCTDPELQKLQKDRVKLIRSQENQLMLAFSFWGHPIAQKWDCNYEMRSYILKPGTMIEWGNIWARAITYRKKNHAVAGFFSQIGQLYMVHHIWGYKDLQVRKEVREEVWRNPGWDECVAHTVPLIREMRSRWLTPNSFSPIL</sequence>
<dbReference type="GeneID" id="106470096"/>
<evidence type="ECO:0000313" key="4">
    <source>
        <dbReference type="RefSeq" id="XP_013786077.1"/>
    </source>
</evidence>
<evidence type="ECO:0000313" key="5">
    <source>
        <dbReference type="RefSeq" id="XP_022254370.1"/>
    </source>
</evidence>
<dbReference type="InterPro" id="IPR011008">
    <property type="entry name" value="Dimeric_a/b-barrel"/>
</dbReference>
<dbReference type="Gene3D" id="3.30.70.100">
    <property type="match status" value="2"/>
</dbReference>
<dbReference type="InterPro" id="IPR012577">
    <property type="entry name" value="NIPSNAP"/>
</dbReference>
<dbReference type="Pfam" id="PF07978">
    <property type="entry name" value="NIPSNAP"/>
    <property type="match status" value="2"/>
</dbReference>
<evidence type="ECO:0000256" key="1">
    <source>
        <dbReference type="ARBA" id="ARBA00005291"/>
    </source>
</evidence>